<dbReference type="Proteomes" id="UP000683925">
    <property type="component" value="Unassembled WGS sequence"/>
</dbReference>
<name>A0A8S1XRZ3_PAROT</name>
<keyword evidence="1" id="KW-0175">Coiled coil</keyword>
<evidence type="ECO:0000313" key="4">
    <source>
        <dbReference type="Proteomes" id="UP000683925"/>
    </source>
</evidence>
<sequence>MNLKCLQCTNNDVSFWCLDKFCEKNLICDQCQVRHGNVEKIFNPKNNIKAWVKKMMKQMLSIMERINRYQEEIEKLFSYTQQNQNQDRNALINQQQNQNEDGNNQNQDRNIQVNQQQIQLEIYQKRLNRYSQYLQFNPQIQSTLFILNNQLNNYFFPQSYNKDAVDNLQQLDNCKKLIHDKYYAKASQEIQSLDPDDSQYFQIELLILQNNLKHALELSEQAVRSNPTFKLELQQAKILHKQKQYAQAQKILRKYESTQGENEQLQLQLAKTIIKCGYIDLGRQTINNIKGRLENENNNISQEGRDFLKSIEFRLAYAKANLQAISDDRCSQNSSQQMSEDQNLQNNQNINDVKTTYEKILKEEPTNQSALYGLSQTLIIQKELIKARELLYQLIQLNPKYRKAERALMFIKMKLLDQQQDDLEGQFDTFGGVMGYVYQFCCSKFGGDQQQQ</sequence>
<proteinExistence type="predicted"/>
<keyword evidence="4" id="KW-1185">Reference proteome</keyword>
<organism evidence="3 4">
    <name type="scientific">Paramecium octaurelia</name>
    <dbReference type="NCBI Taxonomy" id="43137"/>
    <lineage>
        <taxon>Eukaryota</taxon>
        <taxon>Sar</taxon>
        <taxon>Alveolata</taxon>
        <taxon>Ciliophora</taxon>
        <taxon>Intramacronucleata</taxon>
        <taxon>Oligohymenophorea</taxon>
        <taxon>Peniculida</taxon>
        <taxon>Parameciidae</taxon>
        <taxon>Paramecium</taxon>
    </lineage>
</organism>
<evidence type="ECO:0000313" key="3">
    <source>
        <dbReference type="EMBL" id="CAD8203164.1"/>
    </source>
</evidence>
<evidence type="ECO:0000256" key="2">
    <source>
        <dbReference type="SAM" id="MobiDB-lite"/>
    </source>
</evidence>
<evidence type="ECO:0000256" key="1">
    <source>
        <dbReference type="SAM" id="Coils"/>
    </source>
</evidence>
<comment type="caution">
    <text evidence="3">The sequence shown here is derived from an EMBL/GenBank/DDBJ whole genome shotgun (WGS) entry which is preliminary data.</text>
</comment>
<dbReference type="EMBL" id="CAJJDP010000129">
    <property type="protein sequence ID" value="CAD8203164.1"/>
    <property type="molecule type" value="Genomic_DNA"/>
</dbReference>
<gene>
    <name evidence="3" type="ORF">POCTA_138.1.T1290079</name>
</gene>
<accession>A0A8S1XRZ3</accession>
<protein>
    <recommendedName>
        <fullName evidence="5">Tetratricopeptide repeat protein</fullName>
    </recommendedName>
</protein>
<evidence type="ECO:0008006" key="5">
    <source>
        <dbReference type="Google" id="ProtNLM"/>
    </source>
</evidence>
<dbReference type="AlphaFoldDB" id="A0A8S1XRZ3"/>
<reference evidence="3" key="1">
    <citation type="submission" date="2021-01" db="EMBL/GenBank/DDBJ databases">
        <authorList>
            <consortium name="Genoscope - CEA"/>
            <person name="William W."/>
        </authorList>
    </citation>
    <scope>NUCLEOTIDE SEQUENCE</scope>
</reference>
<feature type="compositionally biased region" description="Polar residues" evidence="2">
    <location>
        <begin position="331"/>
        <end position="341"/>
    </location>
</feature>
<dbReference type="OMA" id="NLICDQC"/>
<feature type="coiled-coil region" evidence="1">
    <location>
        <begin position="248"/>
        <end position="303"/>
    </location>
</feature>
<dbReference type="OrthoDB" id="312917at2759"/>
<feature type="region of interest" description="Disordered" evidence="2">
    <location>
        <begin position="328"/>
        <end position="347"/>
    </location>
</feature>